<dbReference type="Pfam" id="PF07155">
    <property type="entry name" value="ECF-ribofla_trS"/>
    <property type="match status" value="1"/>
</dbReference>
<feature type="transmembrane region" description="Helical" evidence="3">
    <location>
        <begin position="92"/>
        <end position="111"/>
    </location>
</feature>
<evidence type="ECO:0000256" key="3">
    <source>
        <dbReference type="SAM" id="Phobius"/>
    </source>
</evidence>
<proteinExistence type="predicted"/>
<evidence type="ECO:0000313" key="5">
    <source>
        <dbReference type="Proteomes" id="UP000028700"/>
    </source>
</evidence>
<dbReference type="Proteomes" id="UP000028700">
    <property type="component" value="Unassembled WGS sequence"/>
</dbReference>
<comment type="caution">
    <text evidence="4">The sequence shown here is derived from an EMBL/GenBank/DDBJ whole genome shotgun (WGS) entry which is preliminary data.</text>
</comment>
<evidence type="ECO:0000256" key="1">
    <source>
        <dbReference type="ARBA" id="ARBA00022692"/>
    </source>
</evidence>
<protein>
    <recommendedName>
        <fullName evidence="6">ECF-type riboflavin transporter substrate-binding protein</fullName>
    </recommendedName>
</protein>
<sequence length="211" mass="22668">MSANTKKISLSRILLGTWDTKTIVAIAIGAALFGVLIDYAGIPIYTNTKLSVAHLVVIVVGALFGPLSAGLVGLFGNFFGDLIAGSGFWPDWWIGNFIVSYIIGLLPLYGARITEDIFTKKQSVIFGITSLLGIAVSFGFISPFLNTLFFGGEEAINFAQGYTAVIADGLVVIIVGIPLLFALAKRYTRQSHIIREERINDGQLATADYSV</sequence>
<evidence type="ECO:0000313" key="4">
    <source>
        <dbReference type="EMBL" id="GAK48329.1"/>
    </source>
</evidence>
<keyword evidence="1 3" id="KW-0812">Transmembrane</keyword>
<keyword evidence="5" id="KW-1185">Reference proteome</keyword>
<dbReference type="InterPro" id="IPR009825">
    <property type="entry name" value="ECF_substrate-spec-like"/>
</dbReference>
<dbReference type="Gene3D" id="1.10.1760.20">
    <property type="match status" value="1"/>
</dbReference>
<keyword evidence="3" id="KW-0472">Membrane</keyword>
<dbReference type="OrthoDB" id="4550662at2"/>
<dbReference type="NCBIfam" id="NF010182">
    <property type="entry name" value="PRK13661.1"/>
    <property type="match status" value="1"/>
</dbReference>
<dbReference type="RefSeq" id="WP_051907252.1">
    <property type="nucleotide sequence ID" value="NZ_BBJM01000025.1"/>
</dbReference>
<dbReference type="eggNOG" id="COG4720">
    <property type="taxonomic scope" value="Bacteria"/>
</dbReference>
<keyword evidence="2 3" id="KW-1133">Transmembrane helix</keyword>
<reference evidence="4" key="1">
    <citation type="journal article" date="2014" name="Genome Announc.">
        <title>Draft Genome Sequence of Lactobacillus oryzae Strain SG293T.</title>
        <authorList>
            <person name="Tanizawa Y."/>
            <person name="Fujisawa T."/>
            <person name="Mochizuki T."/>
            <person name="Kaminuma E."/>
            <person name="Nakamura Y."/>
            <person name="Tohno M."/>
        </authorList>
    </citation>
    <scope>NUCLEOTIDE SEQUENCE [LARGE SCALE GENOMIC DNA]</scope>
    <source>
        <strain evidence="4">SG293</strain>
    </source>
</reference>
<dbReference type="PANTHER" id="PTHR37815">
    <property type="entry name" value="UPF0397 PROTEIN BC_2624-RELATED"/>
    <property type="match status" value="1"/>
</dbReference>
<dbReference type="EMBL" id="BBJM01000025">
    <property type="protein sequence ID" value="GAK48329.1"/>
    <property type="molecule type" value="Genomic_DNA"/>
</dbReference>
<gene>
    <name evidence="4" type="ORF">LOSG293_250200</name>
</gene>
<evidence type="ECO:0000256" key="2">
    <source>
        <dbReference type="ARBA" id="ARBA00022989"/>
    </source>
</evidence>
<dbReference type="AlphaFoldDB" id="A0A081BJW1"/>
<feature type="transmembrane region" description="Helical" evidence="3">
    <location>
        <begin position="123"/>
        <end position="141"/>
    </location>
</feature>
<evidence type="ECO:0008006" key="6">
    <source>
        <dbReference type="Google" id="ProtNLM"/>
    </source>
</evidence>
<dbReference type="STRING" id="1291743.LOSG293_250200"/>
<feature type="transmembrane region" description="Helical" evidence="3">
    <location>
        <begin position="20"/>
        <end position="40"/>
    </location>
</feature>
<feature type="transmembrane region" description="Helical" evidence="3">
    <location>
        <begin position="52"/>
        <end position="80"/>
    </location>
</feature>
<feature type="transmembrane region" description="Helical" evidence="3">
    <location>
        <begin position="161"/>
        <end position="184"/>
    </location>
</feature>
<name>A0A081BJW1_9LACO</name>
<dbReference type="PANTHER" id="PTHR37815:SF3">
    <property type="entry name" value="UPF0397 PROTEIN SPR0429"/>
    <property type="match status" value="1"/>
</dbReference>
<dbReference type="GO" id="GO:0016020">
    <property type="term" value="C:membrane"/>
    <property type="evidence" value="ECO:0007669"/>
    <property type="project" value="InterPro"/>
</dbReference>
<accession>A0A081BJW1</accession>
<organism evidence="4 5">
    <name type="scientific">Secundilactobacillus oryzae JCM 18671</name>
    <dbReference type="NCBI Taxonomy" id="1291743"/>
    <lineage>
        <taxon>Bacteria</taxon>
        <taxon>Bacillati</taxon>
        <taxon>Bacillota</taxon>
        <taxon>Bacilli</taxon>
        <taxon>Lactobacillales</taxon>
        <taxon>Lactobacillaceae</taxon>
        <taxon>Secundilactobacillus</taxon>
    </lineage>
</organism>